<comment type="caution">
    <text evidence="12">The sequence shown here is derived from an EMBL/GenBank/DDBJ whole genome shotgun (WGS) entry which is preliminary data.</text>
</comment>
<protein>
    <recommendedName>
        <fullName evidence="13">Response regulatory domain-containing protein</fullName>
    </recommendedName>
</protein>
<dbReference type="GO" id="GO:0005524">
    <property type="term" value="F:ATP binding"/>
    <property type="evidence" value="ECO:0007669"/>
    <property type="project" value="UniProtKB-KW"/>
</dbReference>
<keyword evidence="2" id="KW-1003">Cell membrane</keyword>
<dbReference type="Gene3D" id="3.40.50.2300">
    <property type="match status" value="1"/>
</dbReference>
<evidence type="ECO:0000256" key="4">
    <source>
        <dbReference type="ARBA" id="ARBA00022692"/>
    </source>
</evidence>
<keyword evidence="9" id="KW-0472">Membrane</keyword>
<evidence type="ECO:0000256" key="7">
    <source>
        <dbReference type="ARBA" id="ARBA00022989"/>
    </source>
</evidence>
<keyword evidence="4" id="KW-0812">Transmembrane</keyword>
<accession>X0VWJ6</accession>
<feature type="domain" description="Response regulatory" evidence="10">
    <location>
        <begin position="1"/>
        <end position="70"/>
    </location>
</feature>
<reference evidence="12" key="1">
    <citation type="journal article" date="2014" name="Front. Microbiol.">
        <title>High frequency of phylogenetically diverse reductive dehalogenase-homologous genes in deep subseafloor sedimentary metagenomes.</title>
        <authorList>
            <person name="Kawai M."/>
            <person name="Futagami T."/>
            <person name="Toyoda A."/>
            <person name="Takaki Y."/>
            <person name="Nishi S."/>
            <person name="Hori S."/>
            <person name="Arai W."/>
            <person name="Tsubouchi T."/>
            <person name="Morono Y."/>
            <person name="Uchiyama I."/>
            <person name="Ito T."/>
            <person name="Fujiyama A."/>
            <person name="Inagaki F."/>
            <person name="Takami H."/>
        </authorList>
    </citation>
    <scope>NUCLEOTIDE SEQUENCE</scope>
    <source>
        <strain evidence="12">Expedition CK06-06</strain>
    </source>
</reference>
<dbReference type="Gene3D" id="1.20.120.160">
    <property type="entry name" value="HPT domain"/>
    <property type="match status" value="1"/>
</dbReference>
<organism evidence="12">
    <name type="scientific">marine sediment metagenome</name>
    <dbReference type="NCBI Taxonomy" id="412755"/>
    <lineage>
        <taxon>unclassified sequences</taxon>
        <taxon>metagenomes</taxon>
        <taxon>ecological metagenomes</taxon>
    </lineage>
</organism>
<evidence type="ECO:0008006" key="13">
    <source>
        <dbReference type="Google" id="ProtNLM"/>
    </source>
</evidence>
<sequence>MDIQMPEMDGYEATRQIRGKESENKDVPIFGLTASAYSHDKIKCLDSGMKGVITKPIRRQQFLNQISQLLSSKNNWQQKSISGISQSDDSFNNRDIPIDYFKVIYEFGGNKKLIDSVINQFLINVSSQIESLRKALKRKDMETLRRDAHKICSGALNLNAMPLAHKAKELERHAASGNLELSEDSLNNLDKDLKKLIQFFNKKKHEPDV</sequence>
<evidence type="ECO:0000256" key="2">
    <source>
        <dbReference type="ARBA" id="ARBA00022475"/>
    </source>
</evidence>
<dbReference type="Pfam" id="PF01627">
    <property type="entry name" value="Hpt"/>
    <property type="match status" value="1"/>
</dbReference>
<evidence type="ECO:0000256" key="1">
    <source>
        <dbReference type="ARBA" id="ARBA00004651"/>
    </source>
</evidence>
<proteinExistence type="predicted"/>
<dbReference type="CDD" id="cd17546">
    <property type="entry name" value="REC_hyHK_CKI1_RcsC-like"/>
    <property type="match status" value="1"/>
</dbReference>
<keyword evidence="8" id="KW-0902">Two-component regulatory system</keyword>
<keyword evidence="7" id="KW-1133">Transmembrane helix</keyword>
<dbReference type="InterPro" id="IPR036641">
    <property type="entry name" value="HPT_dom_sf"/>
</dbReference>
<gene>
    <name evidence="12" type="ORF">S01H1_34597</name>
</gene>
<evidence type="ECO:0000313" key="12">
    <source>
        <dbReference type="EMBL" id="GAG04896.1"/>
    </source>
</evidence>
<dbReference type="PROSITE" id="PS50894">
    <property type="entry name" value="HPT"/>
    <property type="match status" value="1"/>
</dbReference>
<dbReference type="SUPFAM" id="SSF52172">
    <property type="entry name" value="CheY-like"/>
    <property type="match status" value="1"/>
</dbReference>
<dbReference type="InterPro" id="IPR011006">
    <property type="entry name" value="CheY-like_superfamily"/>
</dbReference>
<dbReference type="SUPFAM" id="SSF47226">
    <property type="entry name" value="Histidine-containing phosphotransfer domain, HPT domain"/>
    <property type="match status" value="1"/>
</dbReference>
<dbReference type="InterPro" id="IPR008207">
    <property type="entry name" value="Sig_transdc_His_kin_Hpt_dom"/>
</dbReference>
<evidence type="ECO:0000259" key="10">
    <source>
        <dbReference type="PROSITE" id="PS50110"/>
    </source>
</evidence>
<dbReference type="InterPro" id="IPR001789">
    <property type="entry name" value="Sig_transdc_resp-reg_receiver"/>
</dbReference>
<evidence type="ECO:0000259" key="11">
    <source>
        <dbReference type="PROSITE" id="PS50894"/>
    </source>
</evidence>
<evidence type="ECO:0000256" key="3">
    <source>
        <dbReference type="ARBA" id="ARBA00022553"/>
    </source>
</evidence>
<keyword evidence="5" id="KW-0547">Nucleotide-binding</keyword>
<dbReference type="AlphaFoldDB" id="X0VWJ6"/>
<evidence type="ECO:0000256" key="5">
    <source>
        <dbReference type="ARBA" id="ARBA00022741"/>
    </source>
</evidence>
<evidence type="ECO:0000256" key="6">
    <source>
        <dbReference type="ARBA" id="ARBA00022840"/>
    </source>
</evidence>
<evidence type="ECO:0000256" key="8">
    <source>
        <dbReference type="ARBA" id="ARBA00023012"/>
    </source>
</evidence>
<dbReference type="PANTHER" id="PTHR45339">
    <property type="entry name" value="HYBRID SIGNAL TRANSDUCTION HISTIDINE KINASE J"/>
    <property type="match status" value="1"/>
</dbReference>
<name>X0VWJ6_9ZZZZ</name>
<dbReference type="GO" id="GO:0005886">
    <property type="term" value="C:plasma membrane"/>
    <property type="evidence" value="ECO:0007669"/>
    <property type="project" value="UniProtKB-SubCell"/>
</dbReference>
<dbReference type="GO" id="GO:0000160">
    <property type="term" value="P:phosphorelay signal transduction system"/>
    <property type="evidence" value="ECO:0007669"/>
    <property type="project" value="UniProtKB-KW"/>
</dbReference>
<comment type="subcellular location">
    <subcellularLocation>
        <location evidence="1">Cell membrane</location>
        <topology evidence="1">Multi-pass membrane protein</topology>
    </subcellularLocation>
</comment>
<keyword evidence="3" id="KW-0597">Phosphoprotein</keyword>
<dbReference type="PANTHER" id="PTHR45339:SF1">
    <property type="entry name" value="HYBRID SIGNAL TRANSDUCTION HISTIDINE KINASE J"/>
    <property type="match status" value="1"/>
</dbReference>
<dbReference type="Pfam" id="PF00072">
    <property type="entry name" value="Response_reg"/>
    <property type="match status" value="1"/>
</dbReference>
<feature type="domain" description="HPt" evidence="11">
    <location>
        <begin position="110"/>
        <end position="203"/>
    </location>
</feature>
<dbReference type="EMBL" id="BARS01021549">
    <property type="protein sequence ID" value="GAG04896.1"/>
    <property type="molecule type" value="Genomic_DNA"/>
</dbReference>
<evidence type="ECO:0000256" key="9">
    <source>
        <dbReference type="ARBA" id="ARBA00023136"/>
    </source>
</evidence>
<dbReference type="PROSITE" id="PS50110">
    <property type="entry name" value="RESPONSE_REGULATORY"/>
    <property type="match status" value="1"/>
</dbReference>
<keyword evidence="6" id="KW-0067">ATP-binding</keyword>